<keyword evidence="2" id="KW-1185">Reference proteome</keyword>
<comment type="caution">
    <text evidence="1">The sequence shown here is derived from an EMBL/GenBank/DDBJ whole genome shotgun (WGS) entry which is preliminary data.</text>
</comment>
<dbReference type="RefSeq" id="WP_204463757.1">
    <property type="nucleotide sequence ID" value="NZ_JAFBCV010000001.1"/>
</dbReference>
<sequence length="217" mass="24859">MKRGVLISILIICIIVGGFFVIRAMNQAEDVALSDDFTSRFLDTTVETDQGFHYFESGNGKFSMWLPENFKINDRGAQYVSKEQYESFIANSNTNDHLRQSIVVFYEGERSAEDIEFALNDLLEDSSYENEYQEDTNETMVFYHGSSYTEVEGTDVTNGSPNANTPNSYFALVTNTTKERYFTIRFNGVCEKGEDCSEPYKEMEKTFSTILKSIKFE</sequence>
<evidence type="ECO:0000313" key="2">
    <source>
        <dbReference type="Proteomes" id="UP001179280"/>
    </source>
</evidence>
<protein>
    <submittedName>
        <fullName evidence="1">Uncharacterized protein</fullName>
    </submittedName>
</protein>
<proteinExistence type="predicted"/>
<dbReference type="Proteomes" id="UP001179280">
    <property type="component" value="Unassembled WGS sequence"/>
</dbReference>
<reference evidence="1" key="1">
    <citation type="submission" date="2021-01" db="EMBL/GenBank/DDBJ databases">
        <title>Genomic Encyclopedia of Type Strains, Phase IV (KMG-IV): sequencing the most valuable type-strain genomes for metagenomic binning, comparative biology and taxonomic classification.</title>
        <authorList>
            <person name="Goeker M."/>
        </authorList>
    </citation>
    <scope>NUCLEOTIDE SEQUENCE</scope>
    <source>
        <strain evidence="1">DSM 21943</strain>
    </source>
</reference>
<dbReference type="EMBL" id="JAFBCV010000001">
    <property type="protein sequence ID" value="MBM7836994.1"/>
    <property type="molecule type" value="Genomic_DNA"/>
</dbReference>
<organism evidence="1 2">
    <name type="scientific">Shouchella xiaoxiensis</name>
    <dbReference type="NCBI Taxonomy" id="766895"/>
    <lineage>
        <taxon>Bacteria</taxon>
        <taxon>Bacillati</taxon>
        <taxon>Bacillota</taxon>
        <taxon>Bacilli</taxon>
        <taxon>Bacillales</taxon>
        <taxon>Bacillaceae</taxon>
        <taxon>Shouchella</taxon>
    </lineage>
</organism>
<gene>
    <name evidence="1" type="ORF">JOC54_000225</name>
</gene>
<evidence type="ECO:0000313" key="1">
    <source>
        <dbReference type="EMBL" id="MBM7836994.1"/>
    </source>
</evidence>
<name>A0ABS2SR47_9BACI</name>
<accession>A0ABS2SR47</accession>